<dbReference type="RefSeq" id="WP_026396468.1">
    <property type="nucleotide sequence ID" value="NZ_AUBI01000001.1"/>
</dbReference>
<dbReference type="PANTHER" id="PTHR43362">
    <property type="entry name" value="MANNITOL DEHYDROGENASE DSF1-RELATED"/>
    <property type="match status" value="1"/>
</dbReference>
<keyword evidence="6" id="KW-1185">Reference proteome</keyword>
<accession>A0A511X5R2</accession>
<evidence type="ECO:0000256" key="1">
    <source>
        <dbReference type="ARBA" id="ARBA00023002"/>
    </source>
</evidence>
<evidence type="ECO:0000259" key="4">
    <source>
        <dbReference type="Pfam" id="PF08125"/>
    </source>
</evidence>
<dbReference type="InterPro" id="IPR050988">
    <property type="entry name" value="Mannitol_DH/Oxidoreductase"/>
</dbReference>
<dbReference type="SUPFAM" id="SSF48179">
    <property type="entry name" value="6-phosphogluconate dehydrogenase C-terminal domain-like"/>
    <property type="match status" value="1"/>
</dbReference>
<protein>
    <submittedName>
        <fullName evidence="5">Mannitol dehydrogenase</fullName>
    </submittedName>
</protein>
<evidence type="ECO:0000313" key="5">
    <source>
        <dbReference type="EMBL" id="GEN58288.1"/>
    </source>
</evidence>
<evidence type="ECO:0000313" key="6">
    <source>
        <dbReference type="Proteomes" id="UP000321635"/>
    </source>
</evidence>
<dbReference type="OrthoDB" id="271711at2"/>
<dbReference type="GO" id="GO:0019594">
    <property type="term" value="P:mannitol metabolic process"/>
    <property type="evidence" value="ECO:0007669"/>
    <property type="project" value="InterPro"/>
</dbReference>
<feature type="domain" description="Mannitol dehydrogenase N-terminal" evidence="3">
    <location>
        <begin position="28"/>
        <end position="276"/>
    </location>
</feature>
<dbReference type="EMBL" id="BJYF01000001">
    <property type="protein sequence ID" value="GEN58288.1"/>
    <property type="molecule type" value="Genomic_DNA"/>
</dbReference>
<keyword evidence="2" id="KW-0520">NAD</keyword>
<dbReference type="InterPro" id="IPR013328">
    <property type="entry name" value="6PGD_dom2"/>
</dbReference>
<comment type="caution">
    <text evidence="5">The sequence shown here is derived from an EMBL/GenBank/DDBJ whole genome shotgun (WGS) entry which is preliminary data.</text>
</comment>
<dbReference type="Gene3D" id="3.40.50.720">
    <property type="entry name" value="NAD(P)-binding Rossmann-like Domain"/>
    <property type="match status" value="1"/>
</dbReference>
<evidence type="ECO:0000256" key="2">
    <source>
        <dbReference type="ARBA" id="ARBA00023027"/>
    </source>
</evidence>
<dbReference type="Pfam" id="PF08125">
    <property type="entry name" value="Mannitol_dh_C"/>
    <property type="match status" value="1"/>
</dbReference>
<evidence type="ECO:0000259" key="3">
    <source>
        <dbReference type="Pfam" id="PF01232"/>
    </source>
</evidence>
<dbReference type="Proteomes" id="UP000321635">
    <property type="component" value="Unassembled WGS sequence"/>
</dbReference>
<proteinExistence type="predicted"/>
<dbReference type="PANTHER" id="PTHR43362:SF1">
    <property type="entry name" value="MANNITOL DEHYDROGENASE 2-RELATED"/>
    <property type="match status" value="1"/>
</dbReference>
<gene>
    <name evidence="5" type="primary">uxuB</name>
    <name evidence="5" type="ORF">ANI02nite_01720</name>
</gene>
<dbReference type="Gene3D" id="1.10.1040.10">
    <property type="entry name" value="N-(1-d-carboxylethyl)-l-norvaline Dehydrogenase, domain 2"/>
    <property type="match status" value="1"/>
</dbReference>
<dbReference type="SUPFAM" id="SSF51735">
    <property type="entry name" value="NAD(P)-binding Rossmann-fold domains"/>
    <property type="match status" value="1"/>
</dbReference>
<dbReference type="InterPro" id="IPR036291">
    <property type="entry name" value="NAD(P)-bd_dom_sf"/>
</dbReference>
<dbReference type="InterPro" id="IPR023027">
    <property type="entry name" value="Mannitol_DH_CS"/>
</dbReference>
<feature type="domain" description="Mannitol dehydrogenase C-terminal" evidence="4">
    <location>
        <begin position="286"/>
        <end position="476"/>
    </location>
</feature>
<dbReference type="Pfam" id="PF01232">
    <property type="entry name" value="Mannitol_dh"/>
    <property type="match status" value="1"/>
</dbReference>
<dbReference type="STRING" id="1120919.GCA_000429165_00179"/>
<reference evidence="5 6" key="1">
    <citation type="submission" date="2019-07" db="EMBL/GenBank/DDBJ databases">
        <title>Whole genome shotgun sequence of Acetobacter nitrogenifigens NBRC 105050.</title>
        <authorList>
            <person name="Hosoyama A."/>
            <person name="Uohara A."/>
            <person name="Ohji S."/>
            <person name="Ichikawa N."/>
        </authorList>
    </citation>
    <scope>NUCLEOTIDE SEQUENCE [LARGE SCALE GENOMIC DNA]</scope>
    <source>
        <strain evidence="5 6">NBRC 105050</strain>
    </source>
</reference>
<keyword evidence="1" id="KW-0560">Oxidoreductase</keyword>
<dbReference type="AlphaFoldDB" id="A0A511X5R2"/>
<dbReference type="InterPro" id="IPR008927">
    <property type="entry name" value="6-PGluconate_DH-like_C_sf"/>
</dbReference>
<name>A0A511X5R2_9PROT</name>
<dbReference type="PROSITE" id="PS00974">
    <property type="entry name" value="MANNITOL_DHGENASE"/>
    <property type="match status" value="1"/>
</dbReference>
<sequence length="494" mass="53947">MKLGRSNFQKAPDTVYKPNFDPALLRPGIVHLGCGNFHRAHQVTATQAAIGAMGADGLQWGIVSATMRRPELALELVEQDNLYTLLTREPNGTVASIMAAISEAVFARDTHSTLAARIADPRTKIVTLTVTASGYYLTADGSIDPEAADLLADLTAKSPRTAPGILAQAMSLVRAKGGTPPVILCCDNVANNGRTLRQAVMDFASWRGNDELSAWIGENVQFPDTMVDRIVPAPLSDDKDDARRLLGGLEDSIPISAEPWFQWVIQRFDGPRPLWEAHPGARFVSDVDTFERAKLQMLNGAHMLLAYAGGLAGLNTIAEAASDPALGPIVERFMRREQTADVNLPEETLDRYAADLMTRFRNPGIVHEVERIGRNGSVKMAMRVIRPMRANLERGEPTPGAILLIASWIRWFALHEQEALEISLTDPRADHLRQICADARDDHMAQAEAFLAMEEVFGPPLPDHERQVTAVAKALGDLTRLEAPEVLRKLAAAG</sequence>
<dbReference type="InterPro" id="IPR013118">
    <property type="entry name" value="Mannitol_DH_C"/>
</dbReference>
<organism evidence="5 6">
    <name type="scientific">Acetobacter nitrogenifigens DSM 23921 = NBRC 105050</name>
    <dbReference type="NCBI Taxonomy" id="1120919"/>
    <lineage>
        <taxon>Bacteria</taxon>
        <taxon>Pseudomonadati</taxon>
        <taxon>Pseudomonadota</taxon>
        <taxon>Alphaproteobacteria</taxon>
        <taxon>Acetobacterales</taxon>
        <taxon>Acetobacteraceae</taxon>
        <taxon>Acetobacter</taxon>
    </lineage>
</organism>
<dbReference type="PRINTS" id="PR00084">
    <property type="entry name" value="MTLDHDRGNASE"/>
</dbReference>
<dbReference type="GO" id="GO:0016616">
    <property type="term" value="F:oxidoreductase activity, acting on the CH-OH group of donors, NAD or NADP as acceptor"/>
    <property type="evidence" value="ECO:0007669"/>
    <property type="project" value="TreeGrafter"/>
</dbReference>
<dbReference type="InterPro" id="IPR000669">
    <property type="entry name" value="Mannitol_DH"/>
</dbReference>
<dbReference type="InterPro" id="IPR013131">
    <property type="entry name" value="Mannitol_DH_N"/>
</dbReference>